<accession>A0A7S0IAZ0</accession>
<dbReference type="PANTHER" id="PTHR40855">
    <property type="entry name" value="DIOX_N DOMAIN-CONTAINING PROTEIN"/>
    <property type="match status" value="1"/>
</dbReference>
<dbReference type="EMBL" id="HBEQ01004690">
    <property type="protein sequence ID" value="CAD8516261.1"/>
    <property type="molecule type" value="Transcribed_RNA"/>
</dbReference>
<reference evidence="10" key="1">
    <citation type="submission" date="2021-01" db="EMBL/GenBank/DDBJ databases">
        <authorList>
            <person name="Corre E."/>
            <person name="Pelletier E."/>
            <person name="Niang G."/>
            <person name="Scheremetjew M."/>
            <person name="Finn R."/>
            <person name="Kale V."/>
            <person name="Holt S."/>
            <person name="Cochrane G."/>
            <person name="Meng A."/>
            <person name="Brown T."/>
            <person name="Cohen L."/>
        </authorList>
    </citation>
    <scope>NUCLEOTIDE SEQUENCE</scope>
    <source>
        <strain evidence="10">CCMP1723</strain>
    </source>
</reference>
<sequence length="714" mass="73753">MRVRELLLRAAILLAAILAASADGHERVVLPAATHADLASGRADATLRAAFLGADAPGAMLVRGIPGYEAARIDALETLASCARSMDAAAISDGVLAGNARWDRAHGGNGEFTRRTLAAETSRRVPAAIDERCGDGARAKLEALRAAADAVARATLPRLDDLLGREASAGFFADAVRADASLDHFHVHRRNGVVGVDAAGSDPGAAPAAASARRDDVSSSDVSSSTPLQLAAPRPGLRGKGEHTDVGVAVVMTPALLVADATDGGNRDEAIDRGGSSRGLTLGGLHPILPPDAVLVMLGEGARAWYPDGDVASSIAVPTHEMSLSSMSLGQQRAWFGRMVFPAPETRSRLGRRGPARSSSNDRGGEDGVDDVVDDVEMTFGEWRRLAAAAFAESGGDSPGSDANSAVLAAAACGDDFHEPPSAEGETSSRVTSRRRRRVLADDASCALGEVYCWHACVPEPPAGCATGTVAKCVQPGSNKIWPENFGDGGHCTDCVAWCVADPPSALSYPHPDGFCNRNIAPISMYMDGFAGWSDPNQPCVAFLHRDAALTTPWLMVCALACTVAMGTSVEYLASVRRWRVATQDAAIAGYVECGGSATTAVRVIRLQILFLYLVQVAAGYLLMLISMTYHAVLFAGVVGGLVLGHAMFNVSAPVVAGGASACCQHVATPSLACTGGAKDGDGDASISSIDSGDAVEVDVMNGHVDGDKAAARV</sequence>
<name>A0A7S0IAZ0_MICPS</name>
<evidence type="ECO:0000313" key="10">
    <source>
        <dbReference type="EMBL" id="CAD8516261.1"/>
    </source>
</evidence>
<keyword evidence="4" id="KW-0186">Copper</keyword>
<evidence type="ECO:0000256" key="6">
    <source>
        <dbReference type="ARBA" id="ARBA00023136"/>
    </source>
</evidence>
<keyword evidence="4" id="KW-0813">Transport</keyword>
<gene>
    <name evidence="10" type="ORF">MCOM1403_LOCUS3687</name>
</gene>
<feature type="compositionally biased region" description="Low complexity" evidence="7">
    <location>
        <begin position="195"/>
        <end position="211"/>
    </location>
</feature>
<feature type="transmembrane region" description="Helical" evidence="8">
    <location>
        <begin position="632"/>
        <end position="651"/>
    </location>
</feature>
<comment type="similarity">
    <text evidence="2">Belongs to the copper transporter (Ctr) (TC 1.A.56) family. SLC31A subfamily.</text>
</comment>
<dbReference type="InterPro" id="IPR007274">
    <property type="entry name" value="Cop_transporter"/>
</dbReference>
<dbReference type="GO" id="GO:0016020">
    <property type="term" value="C:membrane"/>
    <property type="evidence" value="ECO:0007669"/>
    <property type="project" value="UniProtKB-SubCell"/>
</dbReference>
<dbReference type="AlphaFoldDB" id="A0A7S0IAZ0"/>
<evidence type="ECO:0008006" key="11">
    <source>
        <dbReference type="Google" id="ProtNLM"/>
    </source>
</evidence>
<evidence type="ECO:0000256" key="1">
    <source>
        <dbReference type="ARBA" id="ARBA00004370"/>
    </source>
</evidence>
<feature type="region of interest" description="Disordered" evidence="7">
    <location>
        <begin position="195"/>
        <end position="242"/>
    </location>
</feature>
<evidence type="ECO:0000256" key="3">
    <source>
        <dbReference type="ARBA" id="ARBA00022692"/>
    </source>
</evidence>
<keyword evidence="5 8" id="KW-1133">Transmembrane helix</keyword>
<keyword evidence="6 8" id="KW-0472">Membrane</keyword>
<organism evidence="10">
    <name type="scientific">Micromonas pusilla</name>
    <name type="common">Picoplanktonic green alga</name>
    <name type="synonym">Chromulina pusilla</name>
    <dbReference type="NCBI Taxonomy" id="38833"/>
    <lineage>
        <taxon>Eukaryota</taxon>
        <taxon>Viridiplantae</taxon>
        <taxon>Chlorophyta</taxon>
        <taxon>Mamiellophyceae</taxon>
        <taxon>Mamiellales</taxon>
        <taxon>Mamiellaceae</taxon>
        <taxon>Micromonas</taxon>
    </lineage>
</organism>
<proteinExistence type="inferred from homology"/>
<keyword evidence="4" id="KW-0406">Ion transport</keyword>
<keyword evidence="4" id="KW-0187">Copper transport</keyword>
<evidence type="ECO:0000256" key="5">
    <source>
        <dbReference type="ARBA" id="ARBA00022989"/>
    </source>
</evidence>
<evidence type="ECO:0000256" key="7">
    <source>
        <dbReference type="SAM" id="MobiDB-lite"/>
    </source>
</evidence>
<protein>
    <recommendedName>
        <fullName evidence="11">Copper transporter</fullName>
    </recommendedName>
</protein>
<evidence type="ECO:0000256" key="2">
    <source>
        <dbReference type="ARBA" id="ARBA00006921"/>
    </source>
</evidence>
<feature type="transmembrane region" description="Helical" evidence="8">
    <location>
        <begin position="609"/>
        <end position="626"/>
    </location>
</feature>
<feature type="transmembrane region" description="Helical" evidence="8">
    <location>
        <begin position="554"/>
        <end position="574"/>
    </location>
</feature>
<evidence type="ECO:0000256" key="4">
    <source>
        <dbReference type="ARBA" id="ARBA00022796"/>
    </source>
</evidence>
<keyword evidence="3 8" id="KW-0812">Transmembrane</keyword>
<comment type="subcellular location">
    <subcellularLocation>
        <location evidence="1">Membrane</location>
    </subcellularLocation>
</comment>
<dbReference type="PANTHER" id="PTHR40855:SF1">
    <property type="entry name" value="CLAVAMINATE SYNTHASE-LIKE PROTEIN"/>
    <property type="match status" value="1"/>
</dbReference>
<evidence type="ECO:0000256" key="8">
    <source>
        <dbReference type="SAM" id="Phobius"/>
    </source>
</evidence>
<feature type="signal peptide" evidence="9">
    <location>
        <begin position="1"/>
        <end position="22"/>
    </location>
</feature>
<feature type="region of interest" description="Disordered" evidence="7">
    <location>
        <begin position="346"/>
        <end position="371"/>
    </location>
</feature>
<dbReference type="Pfam" id="PF04145">
    <property type="entry name" value="Ctr"/>
    <property type="match status" value="1"/>
</dbReference>
<feature type="chain" id="PRO_5030706083" description="Copper transporter" evidence="9">
    <location>
        <begin position="23"/>
        <end position="714"/>
    </location>
</feature>
<dbReference type="GO" id="GO:0005375">
    <property type="term" value="F:copper ion transmembrane transporter activity"/>
    <property type="evidence" value="ECO:0007669"/>
    <property type="project" value="InterPro"/>
</dbReference>
<evidence type="ECO:0000256" key="9">
    <source>
        <dbReference type="SAM" id="SignalP"/>
    </source>
</evidence>
<keyword evidence="9" id="KW-0732">Signal</keyword>